<evidence type="ECO:0000313" key="3">
    <source>
        <dbReference type="Proteomes" id="UP001163115"/>
    </source>
</evidence>
<keyword evidence="1" id="KW-0472">Membrane</keyword>
<dbReference type="InterPro" id="IPR008523">
    <property type="entry name" value="DUF805"/>
</dbReference>
<gene>
    <name evidence="2" type="ORF">OW255_12370</name>
</gene>
<feature type="transmembrane region" description="Helical" evidence="1">
    <location>
        <begin position="21"/>
        <end position="40"/>
    </location>
</feature>
<feature type="transmembrane region" description="Helical" evidence="1">
    <location>
        <begin position="46"/>
        <end position="65"/>
    </location>
</feature>
<proteinExistence type="predicted"/>
<reference evidence="2" key="1">
    <citation type="submission" date="2022-11" db="EMBL/GenBank/DDBJ databases">
        <title>Lacrimispora xylanolytica sy1, complete genome.</title>
        <authorList>
            <person name="Choi S."/>
        </authorList>
    </citation>
    <scope>NUCLEOTIDE SEQUENCE</scope>
    <source>
        <strain evidence="2">Sy1</strain>
    </source>
</reference>
<sequence>MNEYLSMWKNFFNFKDRTTVKGYWMAILINAIALFILGFLGATVDFFMIIYLIYVVALIIPGIALQIRRMHDINKSGFWILLPFIPIVGTIIFIVFLCKGSVNEDNQYGTTQV</sequence>
<evidence type="ECO:0000256" key="1">
    <source>
        <dbReference type="SAM" id="Phobius"/>
    </source>
</evidence>
<protein>
    <submittedName>
        <fullName evidence="2">DUF805 domain-containing protein</fullName>
    </submittedName>
</protein>
<dbReference type="RefSeq" id="WP_024835630.1">
    <property type="nucleotide sequence ID" value="NZ_CP113524.1"/>
</dbReference>
<dbReference type="Pfam" id="PF05656">
    <property type="entry name" value="DUF805"/>
    <property type="match status" value="1"/>
</dbReference>
<dbReference type="PANTHER" id="PTHR34980">
    <property type="entry name" value="INNER MEMBRANE PROTEIN-RELATED-RELATED"/>
    <property type="match status" value="1"/>
</dbReference>
<organism evidence="2 3">
    <name type="scientific">Lacrimispora xylanolytica</name>
    <dbReference type="NCBI Taxonomy" id="29375"/>
    <lineage>
        <taxon>Bacteria</taxon>
        <taxon>Bacillati</taxon>
        <taxon>Bacillota</taxon>
        <taxon>Clostridia</taxon>
        <taxon>Lachnospirales</taxon>
        <taxon>Lachnospiraceae</taxon>
        <taxon>Lacrimispora</taxon>
    </lineage>
</organism>
<dbReference type="Proteomes" id="UP001163115">
    <property type="component" value="Chromosome"/>
</dbReference>
<keyword evidence="1" id="KW-0812">Transmembrane</keyword>
<evidence type="ECO:0000313" key="2">
    <source>
        <dbReference type="EMBL" id="WAJ22371.1"/>
    </source>
</evidence>
<accession>A0ABY7AA11</accession>
<dbReference type="EMBL" id="CP113524">
    <property type="protein sequence ID" value="WAJ22371.1"/>
    <property type="molecule type" value="Genomic_DNA"/>
</dbReference>
<keyword evidence="3" id="KW-1185">Reference proteome</keyword>
<name>A0ABY7AA11_9FIRM</name>
<keyword evidence="1" id="KW-1133">Transmembrane helix</keyword>
<dbReference type="PANTHER" id="PTHR34980:SF2">
    <property type="entry name" value="INNER MEMBRANE PROTEIN YHAH-RELATED"/>
    <property type="match status" value="1"/>
</dbReference>
<feature type="transmembrane region" description="Helical" evidence="1">
    <location>
        <begin position="77"/>
        <end position="97"/>
    </location>
</feature>